<dbReference type="InterPro" id="IPR011993">
    <property type="entry name" value="PH-like_dom_sf"/>
</dbReference>
<feature type="region of interest" description="Disordered" evidence="1">
    <location>
        <begin position="761"/>
        <end position="782"/>
    </location>
</feature>
<dbReference type="SMART" id="SM01244">
    <property type="entry name" value="IRS"/>
    <property type="match status" value="1"/>
</dbReference>
<feature type="compositionally biased region" description="Pro residues" evidence="1">
    <location>
        <begin position="1106"/>
        <end position="1118"/>
    </location>
</feature>
<feature type="compositionally biased region" description="Low complexity" evidence="1">
    <location>
        <begin position="1657"/>
        <end position="1670"/>
    </location>
</feature>
<feature type="compositionally biased region" description="Basic and acidic residues" evidence="1">
    <location>
        <begin position="2046"/>
        <end position="2057"/>
    </location>
</feature>
<feature type="compositionally biased region" description="Low complexity" evidence="1">
    <location>
        <begin position="1917"/>
        <end position="1932"/>
    </location>
</feature>
<keyword evidence="5" id="KW-1185">Reference proteome</keyword>
<feature type="compositionally biased region" description="Low complexity" evidence="1">
    <location>
        <begin position="768"/>
        <end position="779"/>
    </location>
</feature>
<dbReference type="InterPro" id="IPR037746">
    <property type="entry name" value="Dok-7"/>
</dbReference>
<feature type="compositionally biased region" description="Low complexity" evidence="1">
    <location>
        <begin position="2097"/>
        <end position="2108"/>
    </location>
</feature>
<feature type="compositionally biased region" description="Polar residues" evidence="1">
    <location>
        <begin position="1807"/>
        <end position="1832"/>
    </location>
</feature>
<feature type="region of interest" description="Disordered" evidence="1">
    <location>
        <begin position="1217"/>
        <end position="1428"/>
    </location>
</feature>
<evidence type="ECO:0000259" key="3">
    <source>
        <dbReference type="PROSITE" id="PS51064"/>
    </source>
</evidence>
<dbReference type="GO" id="GO:0007528">
    <property type="term" value="P:neuromuscular junction development"/>
    <property type="evidence" value="ECO:0007669"/>
    <property type="project" value="TreeGrafter"/>
</dbReference>
<dbReference type="SUPFAM" id="SSF50729">
    <property type="entry name" value="PH domain-like"/>
    <property type="match status" value="2"/>
</dbReference>
<sequence length="2123" mass="234525">MADVHLLIEGPLKYRDGRKWKSRWCIIRKLSPVADQLLVTLYKDLNEYHKNGSKKVTLTIENVNAIESGFNYDKEQHILAIICPGQISMLALPSRELMIKWEIKIRENLHEDKQFPAKLQQSPNKSKFPTGQVRLHIQGPRISLVAYIPPKLLASWDVTQLRRFGLIDDKFCFEAGSRCGKYAGVFVFKTDLHVEIDEALREASRTRVTTSSRRLLLKRKSHGSLNSLAKLVLQLPDNQSYSQPQQNPADRHSQSERADSRPTRDPRDKRLVSIENIGPGRGHSNMVTDGSSQSSYSYELQMEDSLDSILDQKRLFSTPKRHSLDEYYLMPGGVSGLSSISSVTSSISSVTPSISNVPHSVSNVTDRKDLQITAQSRPRLQHSQSLIQCCQSSSEIVNPFVGNNKVSEKPKSSSNQFQASVDNRQARQQQVGYELSEITPVNTSEPSVNNNQAPPSENDFALLDEILEACSQYEAQVSKDADNNNMNNTKTSSQAPLGSPCNSPMNKSHQQSTNDNDTYGKDAFIQTTNDNTHKDDIYASTAKISNEMEKDSAIDQVNLSESNSVDTSLSKGSSYSLNLSQYGSNLSINSKIKMHEQNKNIAPTGALKYVDLSKYDGARRTYSSWNSSNTIWNFQPIPGSQMSSMSLPRHTPASVEPPISPRNLYDDIRGADKVEYATVVQTHTLPCKGKTASRISKAKLKKSFRRYVNIPDSPKESHKGLVPPPKRHRYVNIPGPDSPLILEKKRKHKYVNIPNIENEDPLHHRRSSLGSMSISSDSSFDTVTGSVKGTATLKSLIEFRNNQGDLISSSETNSLNEQSNSECSSYITMEPTADPNYMMMDSSTLPPSSPNYIVMESSDTPCSPNYIAMEPTNNTPCSPNYFAMEPTNNSPCSPNYIAMEPTNNTPCSPNYFAMEPTNNSPCSPNYIAMEPTNNTPCSPNYIAMDPTNDTPCSPNYIAMEPTNKHPCSPNYIAMDPPSNQAINANAKEDNYIPMKPSSHDDALISSQQGDMVDNSTKADYIMMGKDNFQQRPVMNNTCLSNTSNGPSNVNNTRNEHSQEAIYNNLHEYCEVDLDSSQTKTKKNESNKKLASRKSPPTPPRNIRSAPPTPPRSAPPTPPRLHKTNSCKNLPTRTMPPAHSATKREGLAMNSLNRALSLSILNKSSMGQIKARSGSVSFPVKASNSPLIEKNSQAAVQSLFDFSKVLDRDMQYMEMNAVGDGNAKSSSDDDNASAISNKSKAANARGKSTVASKDVETHLRGLMGPYEQSSNIDMDEEDEPHLELVTLPPKPAKSNTQGNIPRRQSDSSFSARYNRSSPPTLPEPRGSRPVAQDNPSQEFERRVKPRQAPFDNLISYTPRSEHRPPPTPPRPLLLSDLLLSAKIEEDNRNNDTSRGGDTTPTQKTKDGASSSFFSRLIRRNSKSSRKGSQENILDGVAFDKKSRRASAPQAFKPLSLKRVSKSNDNIVDESDPDSPYCTMPRKSKSNSPVETYANNSDASLTSSREDILSPIGARPVKHLKSVLSSPNFYPPREEENRMRSSSLNDQTTSLSESMDAVAGSYARLRFPDKPVNMMISEQPNYMMMEYGSDLSSPSPPQNRRGQSHLGEHQVGAIVAQTLTIDINKQSDVAANNEHVVTQQGDKCNDKVMVGDMRRPMKSSKPPISRSSSLNRPLPPIPMSPVLPADEERGEKMLHHRPLPPLPTDIPSDDDDSVDMPPPVPPRPPIIPAKPRHLNIKSVVTSTGNSVTQTLKMTLASPGVPTRHDAPERPDRPKPFVLQAPPRPSKKSKPKSSACDTMAGEEDHIWVQASESSHTPKTPRTPQTPGLHTLSGSSHDVEEHTPPPRNVYSHHMDMSADSPASYISNNTEEKQSLAQTTLRPRFGKDYQKVERSVYKNRGESHSKYSPHSPCDSVFSFDLPQPSSPSSMSFVSSLSNQTTGESPRSPCLQYPRTEPTYVNMAFNSGKAESPMSLYMNTDFSPPHTPRTPSYMSTSPALSEISNPLLNYAEIDLTQSSSSTKKVIRKPAPRNDSIEYTLIDLVATAAATKVGKEHAQEREDTLNSLKHKDRKGSSQSPSLLSVKERKGSSSSSLSLKERKGSSSSRQSNSSRSGSKDRKPSLSLLGSS</sequence>
<feature type="region of interest" description="Disordered" evidence="1">
    <location>
        <begin position="2046"/>
        <end position="2123"/>
    </location>
</feature>
<organism evidence="4 5">
    <name type="scientific">Owenia fusiformis</name>
    <name type="common">Polychaete worm</name>
    <dbReference type="NCBI Taxonomy" id="6347"/>
    <lineage>
        <taxon>Eukaryota</taxon>
        <taxon>Metazoa</taxon>
        <taxon>Spiralia</taxon>
        <taxon>Lophotrochozoa</taxon>
        <taxon>Annelida</taxon>
        <taxon>Polychaeta</taxon>
        <taxon>Sedentaria</taxon>
        <taxon>Canalipalpata</taxon>
        <taxon>Sabellida</taxon>
        <taxon>Oweniida</taxon>
        <taxon>Oweniidae</taxon>
        <taxon>Owenia</taxon>
    </lineage>
</organism>
<feature type="compositionally biased region" description="Basic and acidic residues" evidence="1">
    <location>
        <begin position="249"/>
        <end position="272"/>
    </location>
</feature>
<name>A0A8S4PK38_OWEFU</name>
<evidence type="ECO:0000259" key="2">
    <source>
        <dbReference type="PROSITE" id="PS50003"/>
    </source>
</evidence>
<feature type="compositionally biased region" description="Low complexity" evidence="1">
    <location>
        <begin position="1231"/>
        <end position="1243"/>
    </location>
</feature>
<dbReference type="OrthoDB" id="6537982at2759"/>
<reference evidence="4" key="1">
    <citation type="submission" date="2022-03" db="EMBL/GenBank/DDBJ databases">
        <authorList>
            <person name="Martin C."/>
        </authorList>
    </citation>
    <scope>NUCLEOTIDE SEQUENCE</scope>
</reference>
<dbReference type="Gene3D" id="2.30.29.30">
    <property type="entry name" value="Pleckstrin-homology domain (PH domain)/Phosphotyrosine-binding domain (PTB)"/>
    <property type="match status" value="2"/>
</dbReference>
<dbReference type="SMART" id="SM00233">
    <property type="entry name" value="PH"/>
    <property type="match status" value="1"/>
</dbReference>
<feature type="compositionally biased region" description="Polar residues" evidence="1">
    <location>
        <begin position="1538"/>
        <end position="1549"/>
    </location>
</feature>
<feature type="region of interest" description="Disordered" evidence="1">
    <location>
        <begin position="239"/>
        <end position="292"/>
    </location>
</feature>
<feature type="compositionally biased region" description="Polar residues" evidence="1">
    <location>
        <begin position="1859"/>
        <end position="1876"/>
    </location>
</feature>
<comment type="caution">
    <text evidence="4">The sequence shown here is derived from an EMBL/GenBank/DDBJ whole genome shotgun (WGS) entry which is preliminary data.</text>
</comment>
<feature type="compositionally biased region" description="Polar residues" evidence="1">
    <location>
        <begin position="412"/>
        <end position="431"/>
    </location>
</feature>
<dbReference type="PROSITE" id="PS50003">
    <property type="entry name" value="PH_DOMAIN"/>
    <property type="match status" value="1"/>
</dbReference>
<dbReference type="PANTHER" id="PTHR21636:SF2">
    <property type="entry name" value="PROTEIN DOK-7"/>
    <property type="match status" value="1"/>
</dbReference>
<feature type="domain" description="PH" evidence="2">
    <location>
        <begin position="5"/>
        <end position="110"/>
    </location>
</feature>
<dbReference type="InterPro" id="IPR002404">
    <property type="entry name" value="IRS_PTB"/>
</dbReference>
<feature type="compositionally biased region" description="Polar residues" evidence="1">
    <location>
        <begin position="1484"/>
        <end position="1500"/>
    </location>
</feature>
<dbReference type="PANTHER" id="PTHR21636">
    <property type="entry name" value="PROTEIN DOK-7"/>
    <property type="match status" value="1"/>
</dbReference>
<feature type="compositionally biased region" description="Polar residues" evidence="1">
    <location>
        <begin position="1305"/>
        <end position="1317"/>
    </location>
</feature>
<evidence type="ECO:0000313" key="5">
    <source>
        <dbReference type="Proteomes" id="UP000749559"/>
    </source>
</evidence>
<dbReference type="PROSITE" id="PS51064">
    <property type="entry name" value="IRS_PTB"/>
    <property type="match status" value="1"/>
</dbReference>
<feature type="region of interest" description="Disordered" evidence="1">
    <location>
        <begin position="710"/>
        <end position="739"/>
    </location>
</feature>
<feature type="region of interest" description="Disordered" evidence="1">
    <location>
        <begin position="1523"/>
        <end position="1549"/>
    </location>
</feature>
<feature type="compositionally biased region" description="Basic and acidic residues" evidence="1">
    <location>
        <begin position="1760"/>
        <end position="1772"/>
    </location>
</feature>
<feature type="region of interest" description="Disordered" evidence="1">
    <location>
        <begin position="1751"/>
        <end position="1948"/>
    </location>
</feature>
<evidence type="ECO:0008006" key="6">
    <source>
        <dbReference type="Google" id="ProtNLM"/>
    </source>
</evidence>
<proteinExistence type="predicted"/>
<gene>
    <name evidence="4" type="ORF">OFUS_LOCUS18939</name>
</gene>
<feature type="compositionally biased region" description="Basic residues" evidence="1">
    <location>
        <begin position="1415"/>
        <end position="1424"/>
    </location>
</feature>
<dbReference type="Pfam" id="PF02174">
    <property type="entry name" value="IRS"/>
    <property type="match status" value="1"/>
</dbReference>
<dbReference type="Proteomes" id="UP000749559">
    <property type="component" value="Unassembled WGS sequence"/>
</dbReference>
<protein>
    <recommendedName>
        <fullName evidence="6">Protein chico</fullName>
    </recommendedName>
</protein>
<feature type="compositionally biased region" description="Polar residues" evidence="1">
    <location>
        <begin position="1983"/>
        <end position="1992"/>
    </location>
</feature>
<feature type="compositionally biased region" description="Basic and acidic residues" evidence="1">
    <location>
        <begin position="1880"/>
        <end position="1900"/>
    </location>
</feature>
<feature type="compositionally biased region" description="Polar residues" evidence="1">
    <location>
        <begin position="439"/>
        <end position="455"/>
    </location>
</feature>
<feature type="compositionally biased region" description="Pro residues" evidence="1">
    <location>
        <begin position="1714"/>
        <end position="1726"/>
    </location>
</feature>
<dbReference type="GO" id="GO:0019901">
    <property type="term" value="F:protein kinase binding"/>
    <property type="evidence" value="ECO:0007669"/>
    <property type="project" value="InterPro"/>
</dbReference>
<feature type="region of interest" description="Disordered" evidence="1">
    <location>
        <begin position="1461"/>
        <end position="1500"/>
    </location>
</feature>
<feature type="region of interest" description="Disordered" evidence="1">
    <location>
        <begin position="1075"/>
        <end position="1144"/>
    </location>
</feature>
<dbReference type="EMBL" id="CAIIXF020000009">
    <property type="protein sequence ID" value="CAH1794192.1"/>
    <property type="molecule type" value="Genomic_DNA"/>
</dbReference>
<accession>A0A8S4PK38</accession>
<feature type="compositionally biased region" description="Basic and acidic residues" evidence="1">
    <location>
        <begin position="1381"/>
        <end position="1390"/>
    </location>
</feature>
<feature type="region of interest" description="Disordered" evidence="1">
    <location>
        <begin position="478"/>
        <end position="527"/>
    </location>
</feature>
<feature type="region of interest" description="Disordered" evidence="1">
    <location>
        <begin position="1970"/>
        <end position="1992"/>
    </location>
</feature>
<feature type="compositionally biased region" description="Polar residues" evidence="1">
    <location>
        <begin position="1391"/>
        <end position="1412"/>
    </location>
</feature>
<dbReference type="InterPro" id="IPR001849">
    <property type="entry name" value="PH_domain"/>
</dbReference>
<evidence type="ECO:0000313" key="4">
    <source>
        <dbReference type="EMBL" id="CAH1794192.1"/>
    </source>
</evidence>
<feature type="region of interest" description="Disordered" evidence="1">
    <location>
        <begin position="401"/>
        <end position="457"/>
    </location>
</feature>
<feature type="domain" description="IRS-type PTB" evidence="3">
    <location>
        <begin position="109"/>
        <end position="214"/>
    </location>
</feature>
<feature type="compositionally biased region" description="Polar residues" evidence="1">
    <location>
        <begin position="239"/>
        <end position="248"/>
    </location>
</feature>
<feature type="compositionally biased region" description="Polar residues" evidence="1">
    <location>
        <begin position="483"/>
        <end position="517"/>
    </location>
</feature>
<evidence type="ECO:0000256" key="1">
    <source>
        <dbReference type="SAM" id="MobiDB-lite"/>
    </source>
</evidence>
<feature type="region of interest" description="Disordered" evidence="1">
    <location>
        <begin position="1651"/>
        <end position="1731"/>
    </location>
</feature>